<keyword evidence="1" id="KW-0472">Membrane</keyword>
<feature type="transmembrane region" description="Helical" evidence="1">
    <location>
        <begin position="50"/>
        <end position="71"/>
    </location>
</feature>
<evidence type="ECO:0000313" key="2">
    <source>
        <dbReference type="EMBL" id="KXA89263.1"/>
    </source>
</evidence>
<protein>
    <submittedName>
        <fullName evidence="2">Uncharacterized protein</fullName>
    </submittedName>
</protein>
<evidence type="ECO:0000256" key="1">
    <source>
        <dbReference type="SAM" id="Phobius"/>
    </source>
</evidence>
<comment type="caution">
    <text evidence="2">The sequence shown here is derived from an EMBL/GenBank/DDBJ whole genome shotgun (WGS) entry which is preliminary data.</text>
</comment>
<gene>
    <name evidence="2" type="ORF">AKJ57_05605</name>
</gene>
<keyword evidence="3" id="KW-1185">Reference proteome</keyword>
<dbReference type="AlphaFoldDB" id="A0A133U4Y8"/>
<evidence type="ECO:0000313" key="3">
    <source>
        <dbReference type="Proteomes" id="UP000070163"/>
    </source>
</evidence>
<dbReference type="EMBL" id="LHXJ01000088">
    <property type="protein sequence ID" value="KXA89263.1"/>
    <property type="molecule type" value="Genomic_DNA"/>
</dbReference>
<proteinExistence type="predicted"/>
<accession>A0A133U4Y8</accession>
<organism evidence="2 3">
    <name type="scientific">candidate division MSBL1 archaeon SCGC-AAA259A05</name>
    <dbReference type="NCBI Taxonomy" id="1698259"/>
    <lineage>
        <taxon>Archaea</taxon>
        <taxon>Methanobacteriati</taxon>
        <taxon>Methanobacteriota</taxon>
        <taxon>candidate division MSBL1</taxon>
    </lineage>
</organism>
<dbReference type="Proteomes" id="UP000070163">
    <property type="component" value="Unassembled WGS sequence"/>
</dbReference>
<reference evidence="2 3" key="1">
    <citation type="journal article" date="2016" name="Sci. Rep.">
        <title>Metabolic traits of an uncultured archaeal lineage -MSBL1- from brine pools of the Red Sea.</title>
        <authorList>
            <person name="Mwirichia R."/>
            <person name="Alam I."/>
            <person name="Rashid M."/>
            <person name="Vinu M."/>
            <person name="Ba-Alawi W."/>
            <person name="Anthony Kamau A."/>
            <person name="Kamanda Ngugi D."/>
            <person name="Goker M."/>
            <person name="Klenk H.P."/>
            <person name="Bajic V."/>
            <person name="Stingl U."/>
        </authorList>
    </citation>
    <scope>NUCLEOTIDE SEQUENCE [LARGE SCALE GENOMIC DNA]</scope>
    <source>
        <strain evidence="2">SCGC-AAA259A05</strain>
    </source>
</reference>
<name>A0A133U4Y8_9EURY</name>
<keyword evidence="1" id="KW-1133">Transmembrane helix</keyword>
<keyword evidence="1" id="KW-0812">Transmembrane</keyword>
<feature type="non-terminal residue" evidence="2">
    <location>
        <position position="1"/>
    </location>
</feature>
<sequence length="75" mass="8399">ESKDIQAFSGGVDESKTLYKWTKKLSTRVIKKLFLAFVCRSARRIGRKPGNFGVLADFSLVLSSLIFIKLFKVGS</sequence>